<evidence type="ECO:0000313" key="3">
    <source>
        <dbReference type="Proteomes" id="UP000186808"/>
    </source>
</evidence>
<dbReference type="STRING" id="464.Lgor_2374"/>
<accession>A0A377GHQ2</accession>
<keyword evidence="3" id="KW-1185">Reference proteome</keyword>
<dbReference type="Proteomes" id="UP000254374">
    <property type="component" value="Unassembled WGS sequence"/>
</dbReference>
<dbReference type="Proteomes" id="UP000186808">
    <property type="component" value="Unassembled WGS sequence"/>
</dbReference>
<evidence type="ECO:0000313" key="4">
    <source>
        <dbReference type="Proteomes" id="UP000254374"/>
    </source>
</evidence>
<gene>
    <name evidence="2" type="ORF">NCTC11401_01113</name>
    <name evidence="1" type="ORF">SAMN05421777_12630</name>
</gene>
<evidence type="ECO:0000313" key="1">
    <source>
        <dbReference type="EMBL" id="SIR81421.1"/>
    </source>
</evidence>
<dbReference type="AlphaFoldDB" id="A0A377GHQ2"/>
<protein>
    <submittedName>
        <fullName evidence="2">Uncharacterized protein</fullName>
    </submittedName>
</protein>
<dbReference type="EMBL" id="UGGV01000001">
    <property type="protein sequence ID" value="STO24301.1"/>
    <property type="molecule type" value="Genomic_DNA"/>
</dbReference>
<evidence type="ECO:0000313" key="2">
    <source>
        <dbReference type="EMBL" id="STO24301.1"/>
    </source>
</evidence>
<proteinExistence type="predicted"/>
<sequence length="123" mass="14194">MHPVKLELINSVLNETKFLCNMEHKDLNASTQAVLRLTDEQLYELIYKIMLSVPDKLIYLSDKNKVNYYVKLIASEFVLFQVNEDVMDLDYPVCFSNFIVELNGTLVSDRGTRTNKTTIGNKI</sequence>
<reference evidence="1 3" key="1">
    <citation type="submission" date="2017-01" db="EMBL/GenBank/DDBJ databases">
        <authorList>
            <person name="Varghese N."/>
            <person name="Submissions S."/>
        </authorList>
    </citation>
    <scope>NUCLEOTIDE SEQUENCE [LARGE SCALE GENOMIC DNA]</scope>
    <source>
        <strain evidence="1 3">ATCC 33342</strain>
    </source>
</reference>
<dbReference type="EMBL" id="FTNL01000026">
    <property type="protein sequence ID" value="SIR81421.1"/>
    <property type="molecule type" value="Genomic_DNA"/>
</dbReference>
<reference evidence="2 4" key="2">
    <citation type="submission" date="2018-06" db="EMBL/GenBank/DDBJ databases">
        <authorList>
            <consortium name="Pathogen Informatics"/>
            <person name="Doyle S."/>
        </authorList>
    </citation>
    <scope>NUCLEOTIDE SEQUENCE [LARGE SCALE GENOMIC DNA]</scope>
    <source>
        <strain evidence="2 4">NCTC11401</strain>
    </source>
</reference>
<dbReference type="OrthoDB" id="9930794at2"/>
<dbReference type="RefSeq" id="WP_058468836.1">
    <property type="nucleotide sequence ID" value="NZ_CAAAIX010000025.1"/>
</dbReference>
<organism evidence="2 4">
    <name type="scientific">Fluoribacter gormanii</name>
    <dbReference type="NCBI Taxonomy" id="464"/>
    <lineage>
        <taxon>Bacteria</taxon>
        <taxon>Pseudomonadati</taxon>
        <taxon>Pseudomonadota</taxon>
        <taxon>Gammaproteobacteria</taxon>
        <taxon>Legionellales</taxon>
        <taxon>Legionellaceae</taxon>
        <taxon>Fluoribacter</taxon>
    </lineage>
</organism>
<name>A0A377GHQ2_9GAMM</name>